<dbReference type="PANTHER" id="PTHR37733">
    <property type="entry name" value="SMAD/FHA DOMAIN-CONTAINING PROTEIN"/>
    <property type="match status" value="1"/>
</dbReference>
<keyword evidence="2" id="KW-1185">Reference proteome</keyword>
<dbReference type="Proteomes" id="UP000015105">
    <property type="component" value="Chromosome 7D"/>
</dbReference>
<dbReference type="AlphaFoldDB" id="A0A453SCY7"/>
<dbReference type="EnsemblPlants" id="AET7Gv20897600.1">
    <property type="protein sequence ID" value="AET7Gv20897600.1"/>
    <property type="gene ID" value="AET7Gv20897600"/>
</dbReference>
<reference evidence="1" key="5">
    <citation type="journal article" date="2021" name="G3 (Bethesda)">
        <title>Aegilops tauschii genome assembly Aet v5.0 features greater sequence contiguity and improved annotation.</title>
        <authorList>
            <person name="Wang L."/>
            <person name="Zhu T."/>
            <person name="Rodriguez J.C."/>
            <person name="Deal K.R."/>
            <person name="Dubcovsky J."/>
            <person name="McGuire P.E."/>
            <person name="Lux T."/>
            <person name="Spannagl M."/>
            <person name="Mayer K.F.X."/>
            <person name="Baldrich P."/>
            <person name="Meyers B.C."/>
            <person name="Huo N."/>
            <person name="Gu Y.Q."/>
            <person name="Zhou H."/>
            <person name="Devos K.M."/>
            <person name="Bennetzen J.L."/>
            <person name="Unver T."/>
            <person name="Budak H."/>
            <person name="Gulick P.J."/>
            <person name="Galiba G."/>
            <person name="Kalapos B."/>
            <person name="Nelson D.R."/>
            <person name="Li P."/>
            <person name="You F.M."/>
            <person name="Luo M.C."/>
            <person name="Dvorak J."/>
        </authorList>
    </citation>
    <scope>NUCLEOTIDE SEQUENCE [LARGE SCALE GENOMIC DNA]</scope>
    <source>
        <strain evidence="1">cv. AL8/78</strain>
    </source>
</reference>
<dbReference type="Gramene" id="AET7Gv20897600.1">
    <property type="protein sequence ID" value="AET7Gv20897600.1"/>
    <property type="gene ID" value="AET7Gv20897600"/>
</dbReference>
<reference evidence="1" key="3">
    <citation type="journal article" date="2017" name="Nature">
        <title>Genome sequence of the progenitor of the wheat D genome Aegilops tauschii.</title>
        <authorList>
            <person name="Luo M.C."/>
            <person name="Gu Y.Q."/>
            <person name="Puiu D."/>
            <person name="Wang H."/>
            <person name="Twardziok S.O."/>
            <person name="Deal K.R."/>
            <person name="Huo N."/>
            <person name="Zhu T."/>
            <person name="Wang L."/>
            <person name="Wang Y."/>
            <person name="McGuire P.E."/>
            <person name="Liu S."/>
            <person name="Long H."/>
            <person name="Ramasamy R.K."/>
            <person name="Rodriguez J.C."/>
            <person name="Van S.L."/>
            <person name="Yuan L."/>
            <person name="Wang Z."/>
            <person name="Xia Z."/>
            <person name="Xiao L."/>
            <person name="Anderson O.D."/>
            <person name="Ouyang S."/>
            <person name="Liang Y."/>
            <person name="Zimin A.V."/>
            <person name="Pertea G."/>
            <person name="Qi P."/>
            <person name="Bennetzen J.L."/>
            <person name="Dai X."/>
            <person name="Dawson M.W."/>
            <person name="Muller H.G."/>
            <person name="Kugler K."/>
            <person name="Rivarola-Duarte L."/>
            <person name="Spannagl M."/>
            <person name="Mayer K.F.X."/>
            <person name="Lu F.H."/>
            <person name="Bevan M.W."/>
            <person name="Leroy P."/>
            <person name="Li P."/>
            <person name="You F.M."/>
            <person name="Sun Q."/>
            <person name="Liu Z."/>
            <person name="Lyons E."/>
            <person name="Wicker T."/>
            <person name="Salzberg S.L."/>
            <person name="Devos K.M."/>
            <person name="Dvorak J."/>
        </authorList>
    </citation>
    <scope>NUCLEOTIDE SEQUENCE [LARGE SCALE GENOMIC DNA]</scope>
    <source>
        <strain evidence="1">cv. AL8/78</strain>
    </source>
</reference>
<accession>A0A453SCY7</accession>
<reference evidence="1" key="4">
    <citation type="submission" date="2019-03" db="UniProtKB">
        <authorList>
            <consortium name="EnsemblPlants"/>
        </authorList>
    </citation>
    <scope>IDENTIFICATION</scope>
</reference>
<reference evidence="2" key="2">
    <citation type="journal article" date="2017" name="Nat. Plants">
        <title>The Aegilops tauschii genome reveals multiple impacts of transposons.</title>
        <authorList>
            <person name="Zhao G."/>
            <person name="Zou C."/>
            <person name="Li K."/>
            <person name="Wang K."/>
            <person name="Li T."/>
            <person name="Gao L."/>
            <person name="Zhang X."/>
            <person name="Wang H."/>
            <person name="Yang Z."/>
            <person name="Liu X."/>
            <person name="Jiang W."/>
            <person name="Mao L."/>
            <person name="Kong X."/>
            <person name="Jiao Y."/>
            <person name="Jia J."/>
        </authorList>
    </citation>
    <scope>NUCLEOTIDE SEQUENCE [LARGE SCALE GENOMIC DNA]</scope>
    <source>
        <strain evidence="2">cv. AL8/78</strain>
    </source>
</reference>
<reference evidence="2" key="1">
    <citation type="journal article" date="2014" name="Science">
        <title>Ancient hybridizations among the ancestral genomes of bread wheat.</title>
        <authorList>
            <consortium name="International Wheat Genome Sequencing Consortium,"/>
            <person name="Marcussen T."/>
            <person name="Sandve S.R."/>
            <person name="Heier L."/>
            <person name="Spannagl M."/>
            <person name="Pfeifer M."/>
            <person name="Jakobsen K.S."/>
            <person name="Wulff B.B."/>
            <person name="Steuernagel B."/>
            <person name="Mayer K.F."/>
            <person name="Olsen O.A."/>
        </authorList>
    </citation>
    <scope>NUCLEOTIDE SEQUENCE [LARGE SCALE GENOMIC DNA]</scope>
    <source>
        <strain evidence="2">cv. AL8/78</strain>
    </source>
</reference>
<dbReference type="Gramene" id="AET7Gv20897600.2">
    <property type="protein sequence ID" value="AET7Gv20897600.2"/>
    <property type="gene ID" value="AET7Gv20897600"/>
</dbReference>
<dbReference type="PANTHER" id="PTHR37733:SF1">
    <property type="entry name" value="SMAD_FHA DOMAIN-CONTAINING PROTEIN"/>
    <property type="match status" value="1"/>
</dbReference>
<protein>
    <submittedName>
        <fullName evidence="1">Uncharacterized protein</fullName>
    </submittedName>
</protein>
<name>A0A453SCY7_AEGTS</name>
<evidence type="ECO:0000313" key="2">
    <source>
        <dbReference type="Proteomes" id="UP000015105"/>
    </source>
</evidence>
<organism evidence="1 2">
    <name type="scientific">Aegilops tauschii subsp. strangulata</name>
    <name type="common">Goatgrass</name>
    <dbReference type="NCBI Taxonomy" id="200361"/>
    <lineage>
        <taxon>Eukaryota</taxon>
        <taxon>Viridiplantae</taxon>
        <taxon>Streptophyta</taxon>
        <taxon>Embryophyta</taxon>
        <taxon>Tracheophyta</taxon>
        <taxon>Spermatophyta</taxon>
        <taxon>Magnoliopsida</taxon>
        <taxon>Liliopsida</taxon>
        <taxon>Poales</taxon>
        <taxon>Poaceae</taxon>
        <taxon>BOP clade</taxon>
        <taxon>Pooideae</taxon>
        <taxon>Triticodae</taxon>
        <taxon>Triticeae</taxon>
        <taxon>Triticinae</taxon>
        <taxon>Aegilops</taxon>
    </lineage>
</organism>
<proteinExistence type="predicted"/>
<sequence length="90" mass="10833">MWFFHVFIAGRLFKMQSTHSLIRLHASNTDLSYIQATPAMFWSCLHLRSDEPWNLEFGFLSMGHEFDNYPKGRIRPPKDWNWFLEEIRKG</sequence>
<dbReference type="EnsemblPlants" id="AET7Gv20897600.2">
    <property type="protein sequence ID" value="AET7Gv20897600.2"/>
    <property type="gene ID" value="AET7Gv20897600"/>
</dbReference>
<evidence type="ECO:0000313" key="1">
    <source>
        <dbReference type="EnsemblPlants" id="AET7Gv20897600.2"/>
    </source>
</evidence>